<proteinExistence type="predicted"/>
<organism evidence="1 2">
    <name type="scientific">Caballeronia novacaledonica</name>
    <dbReference type="NCBI Taxonomy" id="1544861"/>
    <lineage>
        <taxon>Bacteria</taxon>
        <taxon>Pseudomonadati</taxon>
        <taxon>Pseudomonadota</taxon>
        <taxon>Betaproteobacteria</taxon>
        <taxon>Burkholderiales</taxon>
        <taxon>Burkholderiaceae</taxon>
        <taxon>Caballeronia</taxon>
    </lineage>
</organism>
<accession>A0ACB5QUH4</accession>
<keyword evidence="2" id="KW-1185">Reference proteome</keyword>
<dbReference type="Proteomes" id="UP001055013">
    <property type="component" value="Unassembled WGS sequence"/>
</dbReference>
<sequence length="356" mass="39106">MCSNFGSMISLLHTELSLGAQTAYSELFEQTRAFELERLAGLKGSFGRRSIRGREYAYFSYKDIDGKLRMAYVGPIDDRINALIEHFEQVKAPKKLAPVAQAAIALGCAAVVPKHFRILKQLGNYGFYQAGGVLIGTHAFVAMGNLLGVRWTQANHTLDIDFAHAGNNISVALPASMNISVHDALTSLEMGLLPIQQFGGHAGGQYQNPKDPELRLDFVTSRGRNDEPVVMKNLGLTLEPLRFMEFALERTTQAVVLSREGSVIVNIPAPERYAVHKLIVHGLRPLSERPKAAKDLVQSAALAQWHTENGQEEVFGAAWADAVSRGPSWKKHATAGREALLKRYPDLASSSLWETS</sequence>
<evidence type="ECO:0000313" key="2">
    <source>
        <dbReference type="Proteomes" id="UP001055013"/>
    </source>
</evidence>
<dbReference type="EMBL" id="BPUR01000009">
    <property type="protein sequence ID" value="GJH18460.1"/>
    <property type="molecule type" value="Genomic_DNA"/>
</dbReference>
<gene>
    <name evidence="1" type="ORF">CBA19CS22_17980</name>
</gene>
<evidence type="ECO:0000313" key="1">
    <source>
        <dbReference type="EMBL" id="GJH18460.1"/>
    </source>
</evidence>
<comment type="caution">
    <text evidence="1">The sequence shown here is derived from an EMBL/GenBank/DDBJ whole genome shotgun (WGS) entry which is preliminary data.</text>
</comment>
<reference evidence="1" key="1">
    <citation type="submission" date="2021-09" db="EMBL/GenBank/DDBJ databases">
        <title>Isolation and characterization of 3-chlorobenzoate degrading bacteria from soils in Shizuoka.</title>
        <authorList>
            <person name="Ifat A."/>
            <person name="Ogawa N."/>
            <person name="Kimbara K."/>
            <person name="Moriuchi R."/>
            <person name="Dohra H."/>
            <person name="Shintani M."/>
        </authorList>
    </citation>
    <scope>NUCLEOTIDE SEQUENCE</scope>
    <source>
        <strain evidence="1">19CS2-2</strain>
    </source>
</reference>
<protein>
    <submittedName>
        <fullName evidence="1">Nucleotidyltransferase domain-containing protein</fullName>
    </submittedName>
</protein>
<name>A0ACB5QUH4_9BURK</name>